<dbReference type="AlphaFoldDB" id="A0A084WT52"/>
<evidence type="ECO:0000313" key="3">
    <source>
        <dbReference type="Proteomes" id="UP000030765"/>
    </source>
</evidence>
<protein>
    <submittedName>
        <fullName evidence="1 2">Uncharacterized protein</fullName>
    </submittedName>
</protein>
<dbReference type="Proteomes" id="UP000030765">
    <property type="component" value="Unassembled WGS sequence"/>
</dbReference>
<sequence length="102" mass="11376">MRPREMPLTGVCGSAEAEVHQPVRRAGGNFCNGNLMKTEHFHPNPEATKRGALGQALSWERGKRWQRWFPFLAAMVLSHSSLTNGSCCLGDCRAVVCEHRKL</sequence>
<organism evidence="1">
    <name type="scientific">Anopheles sinensis</name>
    <name type="common">Mosquito</name>
    <dbReference type="NCBI Taxonomy" id="74873"/>
    <lineage>
        <taxon>Eukaryota</taxon>
        <taxon>Metazoa</taxon>
        <taxon>Ecdysozoa</taxon>
        <taxon>Arthropoda</taxon>
        <taxon>Hexapoda</taxon>
        <taxon>Insecta</taxon>
        <taxon>Pterygota</taxon>
        <taxon>Neoptera</taxon>
        <taxon>Endopterygota</taxon>
        <taxon>Diptera</taxon>
        <taxon>Nematocera</taxon>
        <taxon>Culicoidea</taxon>
        <taxon>Culicidae</taxon>
        <taxon>Anophelinae</taxon>
        <taxon>Anopheles</taxon>
    </lineage>
</organism>
<evidence type="ECO:0000313" key="1">
    <source>
        <dbReference type="EMBL" id="KFB53396.1"/>
    </source>
</evidence>
<evidence type="ECO:0000313" key="2">
    <source>
        <dbReference type="EnsemblMetazoa" id="ASIC021713-PA"/>
    </source>
</evidence>
<dbReference type="EMBL" id="KE525419">
    <property type="protein sequence ID" value="KFB53396.1"/>
    <property type="molecule type" value="Genomic_DNA"/>
</dbReference>
<dbReference type="VEuPathDB" id="VectorBase:ASIC021713"/>
<keyword evidence="3" id="KW-1185">Reference proteome</keyword>
<reference evidence="2" key="2">
    <citation type="submission" date="2020-05" db="UniProtKB">
        <authorList>
            <consortium name="EnsemblMetazoa"/>
        </authorList>
    </citation>
    <scope>IDENTIFICATION</scope>
</reference>
<accession>A0A084WT52</accession>
<name>A0A084WT52_ANOSI</name>
<gene>
    <name evidence="1" type="ORF">ZHAS_00021713</name>
</gene>
<proteinExistence type="predicted"/>
<reference evidence="1 3" key="1">
    <citation type="journal article" date="2014" name="BMC Genomics">
        <title>Genome sequence of Anopheles sinensis provides insight into genetics basis of mosquito competence for malaria parasites.</title>
        <authorList>
            <person name="Zhou D."/>
            <person name="Zhang D."/>
            <person name="Ding G."/>
            <person name="Shi L."/>
            <person name="Hou Q."/>
            <person name="Ye Y."/>
            <person name="Xu Y."/>
            <person name="Zhou H."/>
            <person name="Xiong C."/>
            <person name="Li S."/>
            <person name="Yu J."/>
            <person name="Hong S."/>
            <person name="Yu X."/>
            <person name="Zou P."/>
            <person name="Chen C."/>
            <person name="Chang X."/>
            <person name="Wang W."/>
            <person name="Lv Y."/>
            <person name="Sun Y."/>
            <person name="Ma L."/>
            <person name="Shen B."/>
            <person name="Zhu C."/>
        </authorList>
    </citation>
    <scope>NUCLEOTIDE SEQUENCE [LARGE SCALE GENOMIC DNA]</scope>
</reference>
<dbReference type="EMBL" id="ATLV01026843">
    <property type="status" value="NOT_ANNOTATED_CDS"/>
    <property type="molecule type" value="Genomic_DNA"/>
</dbReference>
<dbReference type="EnsemblMetazoa" id="ASIC021713-RA">
    <property type="protein sequence ID" value="ASIC021713-PA"/>
    <property type="gene ID" value="ASIC021713"/>
</dbReference>